<dbReference type="EMBL" id="MN740810">
    <property type="protein sequence ID" value="QHU12876.1"/>
    <property type="molecule type" value="Genomic_DNA"/>
</dbReference>
<reference evidence="1" key="1">
    <citation type="journal article" date="2020" name="Nature">
        <title>Giant virus diversity and host interactions through global metagenomics.</title>
        <authorList>
            <person name="Schulz F."/>
            <person name="Roux S."/>
            <person name="Paez-Espino D."/>
            <person name="Jungbluth S."/>
            <person name="Walsh D.A."/>
            <person name="Denef V.J."/>
            <person name="McMahon K.D."/>
            <person name="Konstantinidis K.T."/>
            <person name="Eloe-Fadrosh E.A."/>
            <person name="Kyrpides N.C."/>
            <person name="Woyke T."/>
        </authorList>
    </citation>
    <scope>NUCLEOTIDE SEQUENCE</scope>
    <source>
        <strain evidence="1">GVMAG-S-1101172-89</strain>
    </source>
</reference>
<evidence type="ECO:0000313" key="1">
    <source>
        <dbReference type="EMBL" id="QHU12876.1"/>
    </source>
</evidence>
<dbReference type="AlphaFoldDB" id="A0A6C0K719"/>
<protein>
    <submittedName>
        <fullName evidence="1">Uncharacterized protein</fullName>
    </submittedName>
</protein>
<organism evidence="1">
    <name type="scientific">viral metagenome</name>
    <dbReference type="NCBI Taxonomy" id="1070528"/>
    <lineage>
        <taxon>unclassified sequences</taxon>
        <taxon>metagenomes</taxon>
        <taxon>organismal metagenomes</taxon>
    </lineage>
</organism>
<sequence length="101" mass="11837">MGDFLPGYVTTFCDPNIDKLQMSILIIGKESGKIHAGFDSKKELFERVRNRKGSLTMVCYYRNIEFTPEEREVLWAYRLALFNKTDKERVVDSVKTILVRR</sequence>
<proteinExistence type="predicted"/>
<name>A0A6C0K719_9ZZZZ</name>
<accession>A0A6C0K719</accession>